<keyword evidence="7 8" id="KW-0472">Membrane</keyword>
<dbReference type="AlphaFoldDB" id="A0A087EFH6"/>
<evidence type="ECO:0000256" key="7">
    <source>
        <dbReference type="ARBA" id="ARBA00023136"/>
    </source>
</evidence>
<comment type="caution">
    <text evidence="9">The sequence shown here is derived from an EMBL/GenBank/DDBJ whole genome shotgun (WGS) entry which is preliminary data.</text>
</comment>
<name>A0A087EFH6_9BIFI</name>
<evidence type="ECO:0000256" key="8">
    <source>
        <dbReference type="SAM" id="Phobius"/>
    </source>
</evidence>
<dbReference type="eggNOG" id="COG1296">
    <property type="taxonomic scope" value="Bacteria"/>
</dbReference>
<evidence type="ECO:0000256" key="3">
    <source>
        <dbReference type="ARBA" id="ARBA00022448"/>
    </source>
</evidence>
<keyword evidence="3" id="KW-0813">Transport</keyword>
<dbReference type="GO" id="GO:1903785">
    <property type="term" value="P:L-valine transmembrane transport"/>
    <property type="evidence" value="ECO:0007669"/>
    <property type="project" value="TreeGrafter"/>
</dbReference>
<comment type="subcellular location">
    <subcellularLocation>
        <location evidence="1">Cell membrane</location>
        <topology evidence="1">Multi-pass membrane protein</topology>
    </subcellularLocation>
</comment>
<dbReference type="Pfam" id="PF03591">
    <property type="entry name" value="AzlC"/>
    <property type="match status" value="1"/>
</dbReference>
<dbReference type="EMBL" id="JGZU01000007">
    <property type="protein sequence ID" value="KFJ06527.1"/>
    <property type="molecule type" value="Genomic_DNA"/>
</dbReference>
<sequence length="251" mass="27922">MEHQITEAVPSRIWRRALHDTLPICAGFLFLGTSYGLLMHVKGFSLLYPVSMAALIYAGSMEFVTVDLLLGAFNPLLAFVMALMVNARHLFYGLSMLDRFKGTGWIKPYLIFGMCDETFAVNSRASFENKEDLRQYMVLVTVFNQIYWVSGATLGWLVGGMLPQSATKGIEFVLTALFAVIFMDQWLNSSKPGHISALVGVAASVICLVIFGSSRFMIPALETMLVLFVLLRPHLDEFAQESPESGKEKES</sequence>
<evidence type="ECO:0000256" key="6">
    <source>
        <dbReference type="ARBA" id="ARBA00022989"/>
    </source>
</evidence>
<feature type="transmembrane region" description="Helical" evidence="8">
    <location>
        <begin position="136"/>
        <end position="159"/>
    </location>
</feature>
<dbReference type="PANTHER" id="PTHR34979">
    <property type="entry name" value="INNER MEMBRANE PROTEIN YGAZ"/>
    <property type="match status" value="1"/>
</dbReference>
<proteinExistence type="inferred from homology"/>
<feature type="transmembrane region" description="Helical" evidence="8">
    <location>
        <begin position="21"/>
        <end position="39"/>
    </location>
</feature>
<feature type="transmembrane region" description="Helical" evidence="8">
    <location>
        <begin position="72"/>
        <end position="91"/>
    </location>
</feature>
<protein>
    <submittedName>
        <fullName evidence="9">Azlc</fullName>
    </submittedName>
</protein>
<dbReference type="RefSeq" id="WP_044259417.1">
    <property type="nucleotide sequence ID" value="NZ_JGZU01000007.1"/>
</dbReference>
<organism evidence="9 10">
    <name type="scientific">Bifidobacterium tsurumiense</name>
    <dbReference type="NCBI Taxonomy" id="356829"/>
    <lineage>
        <taxon>Bacteria</taxon>
        <taxon>Bacillati</taxon>
        <taxon>Actinomycetota</taxon>
        <taxon>Actinomycetes</taxon>
        <taxon>Bifidobacteriales</taxon>
        <taxon>Bifidobacteriaceae</taxon>
        <taxon>Bifidobacterium</taxon>
    </lineage>
</organism>
<evidence type="ECO:0000256" key="4">
    <source>
        <dbReference type="ARBA" id="ARBA00022475"/>
    </source>
</evidence>
<comment type="similarity">
    <text evidence="2">Belongs to the AzlC family.</text>
</comment>
<keyword evidence="6 8" id="KW-1133">Transmembrane helix</keyword>
<dbReference type="GO" id="GO:0005886">
    <property type="term" value="C:plasma membrane"/>
    <property type="evidence" value="ECO:0007669"/>
    <property type="project" value="UniProtKB-SubCell"/>
</dbReference>
<evidence type="ECO:0000256" key="2">
    <source>
        <dbReference type="ARBA" id="ARBA00010735"/>
    </source>
</evidence>
<evidence type="ECO:0000256" key="1">
    <source>
        <dbReference type="ARBA" id="ARBA00004651"/>
    </source>
</evidence>
<gene>
    <name evidence="9" type="ORF">BITS_1212</name>
</gene>
<keyword evidence="10" id="KW-1185">Reference proteome</keyword>
<dbReference type="Proteomes" id="UP000029080">
    <property type="component" value="Unassembled WGS sequence"/>
</dbReference>
<dbReference type="PANTHER" id="PTHR34979:SF1">
    <property type="entry name" value="INNER MEMBRANE PROTEIN YGAZ"/>
    <property type="match status" value="1"/>
</dbReference>
<dbReference type="InterPro" id="IPR011606">
    <property type="entry name" value="Brnchd-chn_aa_trnsp_permease"/>
</dbReference>
<accession>A0A087EFH6</accession>
<evidence type="ECO:0000256" key="5">
    <source>
        <dbReference type="ARBA" id="ARBA00022692"/>
    </source>
</evidence>
<reference evidence="9 10" key="1">
    <citation type="submission" date="2014-03" db="EMBL/GenBank/DDBJ databases">
        <title>Genomics of Bifidobacteria.</title>
        <authorList>
            <person name="Ventura M."/>
            <person name="Milani C."/>
            <person name="Lugli G.A."/>
        </authorList>
    </citation>
    <scope>NUCLEOTIDE SEQUENCE [LARGE SCALE GENOMIC DNA]</scope>
    <source>
        <strain evidence="9 10">JCM 13495</strain>
    </source>
</reference>
<evidence type="ECO:0000313" key="10">
    <source>
        <dbReference type="Proteomes" id="UP000029080"/>
    </source>
</evidence>
<evidence type="ECO:0000313" key="9">
    <source>
        <dbReference type="EMBL" id="KFJ06527.1"/>
    </source>
</evidence>
<keyword evidence="5 8" id="KW-0812">Transmembrane</keyword>
<keyword evidence="4" id="KW-1003">Cell membrane</keyword>
<feature type="transmembrane region" description="Helical" evidence="8">
    <location>
        <begin position="195"/>
        <end position="218"/>
    </location>
</feature>